<proteinExistence type="predicted"/>
<evidence type="ECO:0000313" key="1">
    <source>
        <dbReference type="EMBL" id="KUN03951.1"/>
    </source>
</evidence>
<dbReference type="RefSeq" id="WP_067125709.1">
    <property type="nucleotide sequence ID" value="NZ_KQ948213.1"/>
</dbReference>
<evidence type="ECO:0008006" key="3">
    <source>
        <dbReference type="Google" id="ProtNLM"/>
    </source>
</evidence>
<name>A0A101P2Z5_9ACTN</name>
<organism evidence="1 2">
    <name type="scientific">Streptomyces yokosukanensis</name>
    <dbReference type="NCBI Taxonomy" id="67386"/>
    <lineage>
        <taxon>Bacteria</taxon>
        <taxon>Bacillati</taxon>
        <taxon>Actinomycetota</taxon>
        <taxon>Actinomycetes</taxon>
        <taxon>Kitasatosporales</taxon>
        <taxon>Streptomycetaceae</taxon>
        <taxon>Streptomyces</taxon>
    </lineage>
</organism>
<accession>A0A101P2Z5</accession>
<protein>
    <recommendedName>
        <fullName evidence="3">Helix-turn-helix domain-containing protein</fullName>
    </recommendedName>
</protein>
<dbReference type="STRING" id="67386.AQI95_21160"/>
<evidence type="ECO:0000313" key="2">
    <source>
        <dbReference type="Proteomes" id="UP000053127"/>
    </source>
</evidence>
<keyword evidence="2" id="KW-1185">Reference proteome</keyword>
<dbReference type="EMBL" id="LMWN01000032">
    <property type="protein sequence ID" value="KUN03951.1"/>
    <property type="molecule type" value="Genomic_DNA"/>
</dbReference>
<dbReference type="Proteomes" id="UP000053127">
    <property type="component" value="Unassembled WGS sequence"/>
</dbReference>
<dbReference type="AlphaFoldDB" id="A0A101P2Z5"/>
<reference evidence="1 2" key="1">
    <citation type="submission" date="2015-10" db="EMBL/GenBank/DDBJ databases">
        <title>Draft genome sequence of Streptomyces yokosukanensis DSM 40224, type strain for the species Streptomyces yokosukanensis.</title>
        <authorList>
            <person name="Ruckert C."/>
            <person name="Winkler A."/>
            <person name="Kalinowski J."/>
            <person name="Kampfer P."/>
            <person name="Glaeser S."/>
        </authorList>
    </citation>
    <scope>NUCLEOTIDE SEQUENCE [LARGE SCALE GENOMIC DNA]</scope>
    <source>
        <strain evidence="1 2">DSM 40224</strain>
    </source>
</reference>
<comment type="caution">
    <text evidence="1">The sequence shown here is derived from an EMBL/GenBank/DDBJ whole genome shotgun (WGS) entry which is preliminary data.</text>
</comment>
<sequence>MSATPARRKVDALLQLAAGSTNMAAARAAGVSPGTIAIWKKDPEFAREMDALRQVVRREPFDAAAVMAAAEDVEERLVPPGPRVHEDGSVTVRVSIPSGTSPRKAERLTARAIARGLRAVREAES</sequence>
<dbReference type="OrthoDB" id="4318382at2"/>
<gene>
    <name evidence="1" type="ORF">AQI95_21160</name>
</gene>